<dbReference type="Gene3D" id="1.10.150.690">
    <property type="entry name" value="DUF2063"/>
    <property type="match status" value="1"/>
</dbReference>
<organism evidence="2 3">
    <name type="scientific">Rhizobium glycinendophyticum</name>
    <dbReference type="NCBI Taxonomy" id="2589807"/>
    <lineage>
        <taxon>Bacteria</taxon>
        <taxon>Pseudomonadati</taxon>
        <taxon>Pseudomonadota</taxon>
        <taxon>Alphaproteobacteria</taxon>
        <taxon>Hyphomicrobiales</taxon>
        <taxon>Rhizobiaceae</taxon>
        <taxon>Rhizobium/Agrobacterium group</taxon>
        <taxon>Rhizobium</taxon>
    </lineage>
</organism>
<dbReference type="AlphaFoldDB" id="A0A504TUP4"/>
<gene>
    <name evidence="2" type="ORF">FJQ55_17145</name>
</gene>
<dbReference type="InterPro" id="IPR018640">
    <property type="entry name" value="DUF2063"/>
</dbReference>
<comment type="caution">
    <text evidence="2">The sequence shown here is derived from an EMBL/GenBank/DDBJ whole genome shotgun (WGS) entry which is preliminary data.</text>
</comment>
<protein>
    <submittedName>
        <fullName evidence="2">DUF2063 domain-containing protein</fullName>
    </submittedName>
</protein>
<reference evidence="2 3" key="1">
    <citation type="submission" date="2019-06" db="EMBL/GenBank/DDBJ databases">
        <title>Rhizobium sp. CL12 isolated from roots of soybean.</title>
        <authorList>
            <person name="Wang C."/>
        </authorList>
    </citation>
    <scope>NUCLEOTIDE SEQUENCE [LARGE SCALE GENOMIC DNA]</scope>
    <source>
        <strain evidence="2 3">CL12</strain>
    </source>
</reference>
<dbReference type="Proteomes" id="UP000316429">
    <property type="component" value="Unassembled WGS sequence"/>
</dbReference>
<dbReference type="RefSeq" id="WP_140830115.1">
    <property type="nucleotide sequence ID" value="NZ_VFYP01000003.1"/>
</dbReference>
<feature type="domain" description="Putative DNA-binding" evidence="1">
    <location>
        <begin position="10"/>
        <end position="97"/>
    </location>
</feature>
<accession>A0A504TUP4</accession>
<proteinExistence type="predicted"/>
<dbReference type="InterPro" id="IPR044922">
    <property type="entry name" value="DUF2063_N_sf"/>
</dbReference>
<evidence type="ECO:0000313" key="3">
    <source>
        <dbReference type="Proteomes" id="UP000316429"/>
    </source>
</evidence>
<dbReference type="OrthoDB" id="4146344at2"/>
<evidence type="ECO:0000313" key="2">
    <source>
        <dbReference type="EMBL" id="TPP06478.1"/>
    </source>
</evidence>
<name>A0A504TUP4_9HYPH</name>
<evidence type="ECO:0000259" key="1">
    <source>
        <dbReference type="Pfam" id="PF09836"/>
    </source>
</evidence>
<dbReference type="Pfam" id="PF09836">
    <property type="entry name" value="DUF2063"/>
    <property type="match status" value="1"/>
</dbReference>
<sequence length="260" mass="27584">MRPDPVTNGDFAAALVNHDLPAPAGLHRSGARVARRFAVYRNNVAVSLVDALAAIYPTLQNLLGEEFFRAMAHVYIRDNLPTSPLMFTYGASFPAFVEAFGPARDLPFLGDVARVERAWLDAFHAADRAPLDPLALAGVAPDTLPEIRFEPHPASHLLRLPHAAGTIVGRDRAGLPLDGLDPFQPEAVLITRPTYDVSVTVLTAAASVFIDALMTGGTFEEACDAAESADPGADIAGILTLTLASGAFNGLRLPQRGAAR</sequence>
<dbReference type="EMBL" id="VFYP01000003">
    <property type="protein sequence ID" value="TPP06478.1"/>
    <property type="molecule type" value="Genomic_DNA"/>
</dbReference>
<keyword evidence="3" id="KW-1185">Reference proteome</keyword>